<dbReference type="EMBL" id="JAZHXI010000008">
    <property type="protein sequence ID" value="KAL2068969.1"/>
    <property type="molecule type" value="Genomic_DNA"/>
</dbReference>
<reference evidence="1 2" key="1">
    <citation type="journal article" date="2024" name="Commun. Biol.">
        <title>Comparative genomic analysis of thermophilic fungi reveals convergent evolutionary adaptations and gene losses.</title>
        <authorList>
            <person name="Steindorff A.S."/>
            <person name="Aguilar-Pontes M.V."/>
            <person name="Robinson A.J."/>
            <person name="Andreopoulos B."/>
            <person name="LaButti K."/>
            <person name="Kuo A."/>
            <person name="Mondo S."/>
            <person name="Riley R."/>
            <person name="Otillar R."/>
            <person name="Haridas S."/>
            <person name="Lipzen A."/>
            <person name="Grimwood J."/>
            <person name="Schmutz J."/>
            <person name="Clum A."/>
            <person name="Reid I.D."/>
            <person name="Moisan M.C."/>
            <person name="Butler G."/>
            <person name="Nguyen T.T.M."/>
            <person name="Dewar K."/>
            <person name="Conant G."/>
            <person name="Drula E."/>
            <person name="Henrissat B."/>
            <person name="Hansel C."/>
            <person name="Singer S."/>
            <person name="Hutchinson M.I."/>
            <person name="de Vries R.P."/>
            <person name="Natvig D.O."/>
            <person name="Powell A.J."/>
            <person name="Tsang A."/>
            <person name="Grigoriev I.V."/>
        </authorList>
    </citation>
    <scope>NUCLEOTIDE SEQUENCE [LARGE SCALE GENOMIC DNA]</scope>
    <source>
        <strain evidence="1 2">CBS 494.80</strain>
    </source>
</reference>
<dbReference type="Proteomes" id="UP001595075">
    <property type="component" value="Unassembled WGS sequence"/>
</dbReference>
<organism evidence="1 2">
    <name type="scientific">Oculimacula yallundae</name>
    <dbReference type="NCBI Taxonomy" id="86028"/>
    <lineage>
        <taxon>Eukaryota</taxon>
        <taxon>Fungi</taxon>
        <taxon>Dikarya</taxon>
        <taxon>Ascomycota</taxon>
        <taxon>Pezizomycotina</taxon>
        <taxon>Leotiomycetes</taxon>
        <taxon>Helotiales</taxon>
        <taxon>Ploettnerulaceae</taxon>
        <taxon>Oculimacula</taxon>
    </lineage>
</organism>
<sequence>MSIEERRVKTERDQEYQEMMLANMTEEERQAKITKDQEYRQEYDSIRSANLRRAEREAAEETYAVAKDLLYSDTTTSTTIHSGDGLMVICRKSEKVDVQSEQELINGNTYILEKFARDFIAPNLVATAGNVFWNGKKAWTPLPAVLNDGEGIYAAGKFQNQDSDARFCIFLNTLADGSRTLLLIRGIDGASIDIGSWLYLHLRKASYDTRDMTS</sequence>
<accession>A0ABR4CGU3</accession>
<evidence type="ECO:0000313" key="2">
    <source>
        <dbReference type="Proteomes" id="UP001595075"/>
    </source>
</evidence>
<gene>
    <name evidence="1" type="ORF">VTL71DRAFT_15307</name>
</gene>
<evidence type="ECO:0000313" key="1">
    <source>
        <dbReference type="EMBL" id="KAL2068969.1"/>
    </source>
</evidence>
<protein>
    <submittedName>
        <fullName evidence="1">Uncharacterized protein</fullName>
    </submittedName>
</protein>
<name>A0ABR4CGU3_9HELO</name>
<comment type="caution">
    <text evidence="1">The sequence shown here is derived from an EMBL/GenBank/DDBJ whole genome shotgun (WGS) entry which is preliminary data.</text>
</comment>
<proteinExistence type="predicted"/>
<keyword evidence="2" id="KW-1185">Reference proteome</keyword>